<name>A0AAD5QJH6_PARTN</name>
<dbReference type="EMBL" id="JAHQIW010000622">
    <property type="protein sequence ID" value="KAJ1349196.1"/>
    <property type="molecule type" value="Genomic_DNA"/>
</dbReference>
<protein>
    <submittedName>
        <fullName evidence="1">Uncharacterized protein</fullName>
    </submittedName>
</protein>
<organism evidence="1 2">
    <name type="scientific">Parelaphostrongylus tenuis</name>
    <name type="common">Meningeal worm</name>
    <dbReference type="NCBI Taxonomy" id="148309"/>
    <lineage>
        <taxon>Eukaryota</taxon>
        <taxon>Metazoa</taxon>
        <taxon>Ecdysozoa</taxon>
        <taxon>Nematoda</taxon>
        <taxon>Chromadorea</taxon>
        <taxon>Rhabditida</taxon>
        <taxon>Rhabditina</taxon>
        <taxon>Rhabditomorpha</taxon>
        <taxon>Strongyloidea</taxon>
        <taxon>Metastrongylidae</taxon>
        <taxon>Parelaphostrongylus</taxon>
    </lineage>
</organism>
<gene>
    <name evidence="1" type="ORF">KIN20_004665</name>
</gene>
<sequence length="146" mass="16828">MVTAFRRKKFASRVATEALLKKRKPPHIGSVGFVVRPPINHLVVSLEILLPRLVIVRVQLKRIRSINIINCYLPTESAEEHELTTFHYELEEAIRSDKSYYNTLSVTSLSDQGGKMKANIGMENLDYEKEMRMWSDLQETCPQHVS</sequence>
<accession>A0AAD5QJH6</accession>
<reference evidence="1" key="1">
    <citation type="submission" date="2021-06" db="EMBL/GenBank/DDBJ databases">
        <title>Parelaphostrongylus tenuis whole genome reference sequence.</title>
        <authorList>
            <person name="Garwood T.J."/>
            <person name="Larsen P.A."/>
            <person name="Fountain-Jones N.M."/>
            <person name="Garbe J.R."/>
            <person name="Macchietto M.G."/>
            <person name="Kania S.A."/>
            <person name="Gerhold R.W."/>
            <person name="Richards J.E."/>
            <person name="Wolf T.M."/>
        </authorList>
    </citation>
    <scope>NUCLEOTIDE SEQUENCE</scope>
    <source>
        <strain evidence="1">MNPRO001-30</strain>
        <tissue evidence="1">Meninges</tissue>
    </source>
</reference>
<dbReference type="Proteomes" id="UP001196413">
    <property type="component" value="Unassembled WGS sequence"/>
</dbReference>
<comment type="caution">
    <text evidence="1">The sequence shown here is derived from an EMBL/GenBank/DDBJ whole genome shotgun (WGS) entry which is preliminary data.</text>
</comment>
<proteinExistence type="predicted"/>
<evidence type="ECO:0000313" key="2">
    <source>
        <dbReference type="Proteomes" id="UP001196413"/>
    </source>
</evidence>
<keyword evidence="2" id="KW-1185">Reference proteome</keyword>
<evidence type="ECO:0000313" key="1">
    <source>
        <dbReference type="EMBL" id="KAJ1349196.1"/>
    </source>
</evidence>
<dbReference type="AlphaFoldDB" id="A0AAD5QJH6"/>